<dbReference type="InterPro" id="IPR000067">
    <property type="entry name" value="FlgMring_FliF"/>
</dbReference>
<proteinExistence type="inferred from homology"/>
<evidence type="ECO:0000256" key="5">
    <source>
        <dbReference type="ARBA" id="ARBA00022692"/>
    </source>
</evidence>
<evidence type="ECO:0000259" key="12">
    <source>
        <dbReference type="Pfam" id="PF01514"/>
    </source>
</evidence>
<comment type="function">
    <text evidence="9">The M ring may be actively involved in energy transduction.</text>
</comment>
<reference evidence="15" key="1">
    <citation type="journal article" date="2019" name="Int. J. Syst. Evol. Microbiol.">
        <title>The Global Catalogue of Microorganisms (GCM) 10K type strain sequencing project: providing services to taxonomists for standard genome sequencing and annotation.</title>
        <authorList>
            <consortium name="The Broad Institute Genomics Platform"/>
            <consortium name="The Broad Institute Genome Sequencing Center for Infectious Disease"/>
            <person name="Wu L."/>
            <person name="Ma J."/>
        </authorList>
    </citation>
    <scope>NUCLEOTIDE SEQUENCE [LARGE SCALE GENOMIC DNA]</scope>
    <source>
        <strain evidence="15">JCM 19129</strain>
    </source>
</reference>
<dbReference type="InterPro" id="IPR045851">
    <property type="entry name" value="AMP-bd_C_sf"/>
</dbReference>
<feature type="compositionally biased region" description="Pro residues" evidence="10">
    <location>
        <begin position="490"/>
        <end position="503"/>
    </location>
</feature>
<evidence type="ECO:0000256" key="9">
    <source>
        <dbReference type="PIRNR" id="PIRNR004862"/>
    </source>
</evidence>
<dbReference type="RefSeq" id="WP_345477446.1">
    <property type="nucleotide sequence ID" value="NZ_BAABLW010000007.1"/>
</dbReference>
<sequence>MASAPNMLTRMRGRISEFSIAQRTLAIIGIAVLVLGGFALFTAMSQPRMSPVYTGLDPQDASQIVEQLRADGVPYELTAGGTSVLVPEEQVYETRIRAASAGLPSANRGGYSLLDDMGVTSSDFQQTVTYKRALEGELAGTIEALNGVQAASVALALPEETVFVDTKEEPTASIFVRTTSGTPFTDNQVQSVVHLVAAAVDGLRPENVAVVDAEGTLLSAVGLGVTNGSGQASDYEERMTQSVQTMLDQVVGRGNATVAVNAQLSMESAERLEETFENPEEATALTESTITEEYTGTGGGAAGVLGPDNIAVPGGTGGEGSYTSEQSDRQNAVNKITETRSIPSGELVNQSVSVVVNADAAGAVDVPQLTQMVGAAIGLDEARGDQVSVSMVPFSSADADAAAAALAEAEARAAAEQEAELLRILTIGAAVVLGLLLLLVMAIILMRRRRRRTNELEDLGESLTAAELGTGATHTAALPIPDHTADITAPLPPPAALAPADPPQPEDDPDSSAAEATRRRDEINTWAAQDPERMAEHLRTLMEEESASV</sequence>
<evidence type="ECO:0000256" key="10">
    <source>
        <dbReference type="SAM" id="MobiDB-lite"/>
    </source>
</evidence>
<gene>
    <name evidence="14" type="ORF">GCM10025790_15060</name>
</gene>
<dbReference type="InterPro" id="IPR043427">
    <property type="entry name" value="YscJ/FliF"/>
</dbReference>
<dbReference type="InterPro" id="IPR013556">
    <property type="entry name" value="Flag_M-ring_C"/>
</dbReference>
<feature type="domain" description="Flagellar M-ring C-terminal" evidence="13">
    <location>
        <begin position="247"/>
        <end position="394"/>
    </location>
</feature>
<accession>A0ABP9FX16</accession>
<evidence type="ECO:0000259" key="13">
    <source>
        <dbReference type="Pfam" id="PF08345"/>
    </source>
</evidence>
<evidence type="ECO:0000256" key="2">
    <source>
        <dbReference type="ARBA" id="ARBA00004651"/>
    </source>
</evidence>
<keyword evidence="6 11" id="KW-1133">Transmembrane helix</keyword>
<dbReference type="PANTHER" id="PTHR30046:SF0">
    <property type="entry name" value="FLAGELLAR M-RING PROTEIN"/>
    <property type="match status" value="1"/>
</dbReference>
<keyword evidence="4" id="KW-1003">Cell membrane</keyword>
<evidence type="ECO:0000256" key="4">
    <source>
        <dbReference type="ARBA" id="ARBA00022475"/>
    </source>
</evidence>
<keyword evidence="15" id="KW-1185">Reference proteome</keyword>
<dbReference type="Proteomes" id="UP001500368">
    <property type="component" value="Unassembled WGS sequence"/>
</dbReference>
<keyword evidence="5 11" id="KW-0812">Transmembrane</keyword>
<organism evidence="14 15">
    <name type="scientific">Nesterenkonia rhizosphaerae</name>
    <dbReference type="NCBI Taxonomy" id="1348272"/>
    <lineage>
        <taxon>Bacteria</taxon>
        <taxon>Bacillati</taxon>
        <taxon>Actinomycetota</taxon>
        <taxon>Actinomycetes</taxon>
        <taxon>Micrococcales</taxon>
        <taxon>Micrococcaceae</taxon>
        <taxon>Nesterenkonia</taxon>
    </lineage>
</organism>
<feature type="transmembrane region" description="Helical" evidence="11">
    <location>
        <begin position="20"/>
        <end position="41"/>
    </location>
</feature>
<comment type="caution">
    <text evidence="14">The sequence shown here is derived from an EMBL/GenBank/DDBJ whole genome shotgun (WGS) entry which is preliminary data.</text>
</comment>
<evidence type="ECO:0000256" key="6">
    <source>
        <dbReference type="ARBA" id="ARBA00022989"/>
    </source>
</evidence>
<evidence type="ECO:0000256" key="3">
    <source>
        <dbReference type="ARBA" id="ARBA00007971"/>
    </source>
</evidence>
<protein>
    <recommendedName>
        <fullName evidence="9">Flagellar M-ring protein</fullName>
    </recommendedName>
</protein>
<name>A0ABP9FX16_9MICC</name>
<keyword evidence="8 9" id="KW-0975">Bacterial flagellum</keyword>
<evidence type="ECO:0000256" key="11">
    <source>
        <dbReference type="SAM" id="Phobius"/>
    </source>
</evidence>
<evidence type="ECO:0000313" key="14">
    <source>
        <dbReference type="EMBL" id="GAA4920035.1"/>
    </source>
</evidence>
<evidence type="ECO:0000313" key="15">
    <source>
        <dbReference type="Proteomes" id="UP001500368"/>
    </source>
</evidence>
<feature type="region of interest" description="Disordered" evidence="10">
    <location>
        <begin position="483"/>
        <end position="534"/>
    </location>
</feature>
<dbReference type="PRINTS" id="PR01009">
    <property type="entry name" value="FLGMRINGFLIF"/>
</dbReference>
<evidence type="ECO:0000256" key="1">
    <source>
        <dbReference type="ARBA" id="ARBA00004117"/>
    </source>
</evidence>
<comment type="similarity">
    <text evidence="3 9">Belongs to the FliF family.</text>
</comment>
<dbReference type="PIRSF" id="PIRSF004862">
    <property type="entry name" value="FliF"/>
    <property type="match status" value="1"/>
</dbReference>
<dbReference type="InterPro" id="IPR006182">
    <property type="entry name" value="FliF_N_dom"/>
</dbReference>
<feature type="transmembrane region" description="Helical" evidence="11">
    <location>
        <begin position="421"/>
        <end position="445"/>
    </location>
</feature>
<dbReference type="Pfam" id="PF08345">
    <property type="entry name" value="YscJ_FliF_C"/>
    <property type="match status" value="1"/>
</dbReference>
<dbReference type="EMBL" id="BAABLW010000007">
    <property type="protein sequence ID" value="GAA4920035.1"/>
    <property type="molecule type" value="Genomic_DNA"/>
</dbReference>
<keyword evidence="7 11" id="KW-0472">Membrane</keyword>
<dbReference type="Pfam" id="PF01514">
    <property type="entry name" value="YscJ_FliF"/>
    <property type="match status" value="1"/>
</dbReference>
<evidence type="ECO:0000256" key="8">
    <source>
        <dbReference type="ARBA" id="ARBA00023143"/>
    </source>
</evidence>
<dbReference type="Gene3D" id="3.30.300.30">
    <property type="match status" value="1"/>
</dbReference>
<evidence type="ECO:0000256" key="7">
    <source>
        <dbReference type="ARBA" id="ARBA00023136"/>
    </source>
</evidence>
<comment type="subcellular location">
    <subcellularLocation>
        <location evidence="1 9">Bacterial flagellum basal body</location>
    </subcellularLocation>
    <subcellularLocation>
        <location evidence="2">Cell membrane</location>
        <topology evidence="2">Multi-pass membrane protein</topology>
    </subcellularLocation>
</comment>
<feature type="domain" description="Flagellar M-ring N-terminal" evidence="12">
    <location>
        <begin position="45"/>
        <end position="219"/>
    </location>
</feature>
<dbReference type="PANTHER" id="PTHR30046">
    <property type="entry name" value="FLAGELLAR M-RING PROTEIN"/>
    <property type="match status" value="1"/>
</dbReference>
<dbReference type="NCBIfam" id="TIGR00206">
    <property type="entry name" value="fliF"/>
    <property type="match status" value="1"/>
</dbReference>